<dbReference type="GO" id="GO:0005524">
    <property type="term" value="F:ATP binding"/>
    <property type="evidence" value="ECO:0007669"/>
    <property type="project" value="InterPro"/>
</dbReference>
<evidence type="ECO:0000256" key="1">
    <source>
        <dbReference type="SAM" id="MobiDB-lite"/>
    </source>
</evidence>
<feature type="region of interest" description="Disordered" evidence="1">
    <location>
        <begin position="514"/>
        <end position="538"/>
    </location>
</feature>
<sequence>MLLVPLKEHQVDQKMRFRDWVGFPARSFVPSEGARAMGVSATGSGKTITTAACALEYFPGGRILVMVPTLDLIVQSAQSWRRVGHRAPMVAVCSVDNDEVLEQLGVRTTTNPIQLALWAGSGPVVVFATYASLVDREDPADVSGRGTVPGPLELALAGGERLYGQRMAPFDLAVLDEGHMTAGDMGRPWAAIHDNSRIPIDFRLYLTATPRILAAPRPQRGRDGREVVIASMEDDSATYGTRIFDLGLAEAVERSILAGFEIDVLEIRDPDPILGLSEDALRGRRMALLQAALLEHAAQQNLHTTMVFHQRVEEAAAFAEQMPRTAAELYTAEASAAALAGAEELPRSSIDADLYELEEGRHVPADRVWADWLCGDHPIAHRRAVIRRFANGIDAQNRRVHRAFLSSVRALGVGVDITGLRGVEAVCIVGSRSSQVDVVQNIGRALRPNPDGRAKTARIIIPVFLQPGEDPKDMVASASYQPLVDILQALRSHSERMVDQLASHALTRGTERRRIHVRPDRGAAGADRGEDGEEVSAAQQDVDRVSAVVVNFASPRDAADIAALTRCRVIRPQSLVWLEGYQALVRWRTENGITGLYAVPYDVETAVGATKRFPLGRWVHQQRKSLRAGELDPHRKDLLDMPEAGMVWELGDEAWETKLAALRSYHHAHGHLAPRQNAVWGEGAADGEQLAIGQLLANLRRKNGLGKDTQRVEARAAQLAEIDPDWNCPWPLDWQRHHRVLADLADTEADGVLPHIDYGVTFDGDDIGRWLQRQKNPGTWAQLSADQQERLSKLGVQPTEAPFPAPVAPRSRKGSGKAQQAFQRGLAALTQWIEREGQRPVPRGHAEEISIDGETEPVVVKLGVWVSNTKTRRDKLTQEQLNALAELGIEWA</sequence>
<dbReference type="SUPFAM" id="SSF52540">
    <property type="entry name" value="P-loop containing nucleoside triphosphate hydrolases"/>
    <property type="match status" value="1"/>
</dbReference>
<dbReference type="EMBL" id="CP108169">
    <property type="protein sequence ID" value="WTQ78359.1"/>
    <property type="molecule type" value="Genomic_DNA"/>
</dbReference>
<feature type="domain" description="Helicase ATP-binding" evidence="2">
    <location>
        <begin position="27"/>
        <end position="210"/>
    </location>
</feature>
<feature type="region of interest" description="Disordered" evidence="1">
    <location>
        <begin position="797"/>
        <end position="820"/>
    </location>
</feature>
<gene>
    <name evidence="4" type="ORF">OG222_36820</name>
</gene>
<feature type="domain" description="Helicase C-terminal" evidence="3">
    <location>
        <begin position="288"/>
        <end position="505"/>
    </location>
</feature>
<dbReference type="CDD" id="cd18785">
    <property type="entry name" value="SF2_C"/>
    <property type="match status" value="1"/>
</dbReference>
<reference evidence="4" key="1">
    <citation type="submission" date="2022-10" db="EMBL/GenBank/DDBJ databases">
        <title>The complete genomes of actinobacterial strains from the NBC collection.</title>
        <authorList>
            <person name="Joergensen T.S."/>
            <person name="Alvarez Arevalo M."/>
            <person name="Sterndorff E.B."/>
            <person name="Faurdal D."/>
            <person name="Vuksanovic O."/>
            <person name="Mourched A.-S."/>
            <person name="Charusanti P."/>
            <person name="Shaw S."/>
            <person name="Blin K."/>
            <person name="Weber T."/>
        </authorList>
    </citation>
    <scope>NUCLEOTIDE SEQUENCE</scope>
    <source>
        <strain evidence="4">NBC_00148</strain>
    </source>
</reference>
<dbReference type="PROSITE" id="PS51192">
    <property type="entry name" value="HELICASE_ATP_BIND_1"/>
    <property type="match status" value="1"/>
</dbReference>
<dbReference type="InterPro" id="IPR001650">
    <property type="entry name" value="Helicase_C-like"/>
</dbReference>
<dbReference type="SMART" id="SM00487">
    <property type="entry name" value="DEXDc"/>
    <property type="match status" value="1"/>
</dbReference>
<dbReference type="GO" id="GO:0003677">
    <property type="term" value="F:DNA binding"/>
    <property type="evidence" value="ECO:0007669"/>
    <property type="project" value="InterPro"/>
</dbReference>
<organism evidence="4">
    <name type="scientific">Streptomyces sp. NBC_00148</name>
    <dbReference type="NCBI Taxonomy" id="2903626"/>
    <lineage>
        <taxon>Bacteria</taxon>
        <taxon>Bacillati</taxon>
        <taxon>Actinomycetota</taxon>
        <taxon>Actinomycetes</taxon>
        <taxon>Kitasatosporales</taxon>
        <taxon>Streptomycetaceae</taxon>
        <taxon>Streptomyces</taxon>
    </lineage>
</organism>
<accession>A0AAU1M4X6</accession>
<dbReference type="InterPro" id="IPR014001">
    <property type="entry name" value="Helicase_ATP-bd"/>
</dbReference>
<dbReference type="PROSITE" id="PS51194">
    <property type="entry name" value="HELICASE_CTER"/>
    <property type="match status" value="1"/>
</dbReference>
<dbReference type="Pfam" id="PF03457">
    <property type="entry name" value="HA"/>
    <property type="match status" value="4"/>
</dbReference>
<dbReference type="InterPro" id="IPR027417">
    <property type="entry name" value="P-loop_NTPase"/>
</dbReference>
<dbReference type="InterPro" id="IPR005114">
    <property type="entry name" value="Helicase_assoc"/>
</dbReference>
<proteinExistence type="predicted"/>
<dbReference type="PANTHER" id="PTHR33418">
    <property type="entry name" value="HELICASE-ASSOCIATED"/>
    <property type="match status" value="1"/>
</dbReference>
<dbReference type="Gene3D" id="6.10.140.530">
    <property type="match status" value="1"/>
</dbReference>
<dbReference type="InterPro" id="IPR006935">
    <property type="entry name" value="Helicase/UvrB_N"/>
</dbReference>
<dbReference type="AlphaFoldDB" id="A0AAU1M4X6"/>
<dbReference type="Pfam" id="PF04851">
    <property type="entry name" value="ResIII"/>
    <property type="match status" value="1"/>
</dbReference>
<evidence type="ECO:0000313" key="4">
    <source>
        <dbReference type="EMBL" id="WTQ78359.1"/>
    </source>
</evidence>
<evidence type="ECO:0000259" key="2">
    <source>
        <dbReference type="PROSITE" id="PS51192"/>
    </source>
</evidence>
<dbReference type="Gene3D" id="3.40.50.300">
    <property type="entry name" value="P-loop containing nucleotide triphosphate hydrolases"/>
    <property type="match status" value="2"/>
</dbReference>
<dbReference type="PANTHER" id="PTHR33418:SF1">
    <property type="entry name" value="HELICASE-ASSOCIATED DOMAIN-CONTAINING PROTEIN"/>
    <property type="match status" value="1"/>
</dbReference>
<name>A0AAU1M4X6_9ACTN</name>
<evidence type="ECO:0000259" key="3">
    <source>
        <dbReference type="PROSITE" id="PS51194"/>
    </source>
</evidence>
<dbReference type="GO" id="GO:0016787">
    <property type="term" value="F:hydrolase activity"/>
    <property type="evidence" value="ECO:0007669"/>
    <property type="project" value="InterPro"/>
</dbReference>
<protein>
    <submittedName>
        <fullName evidence="4">Helicase associated domain protein</fullName>
    </submittedName>
</protein>